<dbReference type="InterPro" id="IPR011646">
    <property type="entry name" value="KAP_P-loop"/>
</dbReference>
<evidence type="ECO:0000313" key="4">
    <source>
        <dbReference type="Proteomes" id="UP000519126"/>
    </source>
</evidence>
<feature type="transmembrane region" description="Helical" evidence="1">
    <location>
        <begin position="178"/>
        <end position="197"/>
    </location>
</feature>
<organism evidence="3 4">
    <name type="scientific">Pseudoalteromonas arctica</name>
    <dbReference type="NCBI Taxonomy" id="394751"/>
    <lineage>
        <taxon>Bacteria</taxon>
        <taxon>Pseudomonadati</taxon>
        <taxon>Pseudomonadota</taxon>
        <taxon>Gammaproteobacteria</taxon>
        <taxon>Alteromonadales</taxon>
        <taxon>Pseudoalteromonadaceae</taxon>
        <taxon>Pseudoalteromonas</taxon>
    </lineage>
</organism>
<proteinExistence type="predicted"/>
<dbReference type="AlphaFoldDB" id="A0A7X9YGT7"/>
<dbReference type="Gene3D" id="3.40.50.300">
    <property type="entry name" value="P-loop containing nucleotide triphosphate hydrolases"/>
    <property type="match status" value="1"/>
</dbReference>
<protein>
    <recommendedName>
        <fullName evidence="2">KAP NTPase domain-containing protein</fullName>
    </recommendedName>
</protein>
<feature type="domain" description="KAP NTPase" evidence="2">
    <location>
        <begin position="275"/>
        <end position="530"/>
    </location>
</feature>
<feature type="transmembrane region" description="Helical" evidence="1">
    <location>
        <begin position="12"/>
        <end position="33"/>
    </location>
</feature>
<feature type="transmembrane region" description="Helical" evidence="1">
    <location>
        <begin position="91"/>
        <end position="108"/>
    </location>
</feature>
<keyword evidence="1" id="KW-0812">Transmembrane</keyword>
<dbReference type="InterPro" id="IPR027417">
    <property type="entry name" value="P-loop_NTPase"/>
</dbReference>
<feature type="transmembrane region" description="Helical" evidence="1">
    <location>
        <begin position="53"/>
        <end position="70"/>
    </location>
</feature>
<accession>A0A7X9YGT7</accession>
<dbReference type="EMBL" id="JABBCX010000022">
    <property type="protein sequence ID" value="NMF50398.1"/>
    <property type="molecule type" value="Genomic_DNA"/>
</dbReference>
<keyword evidence="1" id="KW-0472">Membrane</keyword>
<comment type="caution">
    <text evidence="3">The sequence shown here is derived from an EMBL/GenBank/DDBJ whole genome shotgun (WGS) entry which is preliminary data.</text>
</comment>
<feature type="transmembrane region" description="Helical" evidence="1">
    <location>
        <begin position="128"/>
        <end position="144"/>
    </location>
</feature>
<evidence type="ECO:0000313" key="3">
    <source>
        <dbReference type="EMBL" id="NMF50398.1"/>
    </source>
</evidence>
<reference evidence="3 4" key="1">
    <citation type="submission" date="2020-04" db="EMBL/GenBank/DDBJ databases">
        <title>Genome Sequencing and Assembley of Pseudoalteromonas artica.</title>
        <authorList>
            <person name="Akerly B."/>
            <person name="Cook G."/>
        </authorList>
    </citation>
    <scope>NUCLEOTIDE SEQUENCE [LARGE SCALE GENOMIC DNA]</scope>
    <source>
        <strain evidence="3 4">NEC-BIFX-0059</strain>
    </source>
</reference>
<dbReference type="Pfam" id="PF07693">
    <property type="entry name" value="KAP_NTPase"/>
    <property type="match status" value="1"/>
</dbReference>
<dbReference type="RefSeq" id="WP_170073003.1">
    <property type="nucleotide sequence ID" value="NZ_JABBCX010000022.1"/>
</dbReference>
<evidence type="ECO:0000259" key="2">
    <source>
        <dbReference type="Pfam" id="PF07693"/>
    </source>
</evidence>
<evidence type="ECO:0000256" key="1">
    <source>
        <dbReference type="SAM" id="Phobius"/>
    </source>
</evidence>
<name>A0A7X9YGT7_9GAMM</name>
<gene>
    <name evidence="3" type="ORF">HHL01_19850</name>
</gene>
<dbReference type="SUPFAM" id="SSF52540">
    <property type="entry name" value="P-loop containing nucleoside triphosphate hydrolases"/>
    <property type="match status" value="1"/>
</dbReference>
<dbReference type="Proteomes" id="UP000519126">
    <property type="component" value="Unassembled WGS sequence"/>
</dbReference>
<sequence length="946" mass="107802">MSQVKTLPITATRWLSLLLCAITAATITVFLSKVGLVQKAYSSWSAILNANPVLHYSSAFLAGIGIKLLLDKFYISHTKRSIEFNWRYPPVTIAVLASYFLTAFYMLSTAPKFDEAALYAQSFMSLKYLALTFIGMLITVIYQAKLYTQKPIFTAVLVALSTMYVGFAVGLAYIAAAFYVFINLAASYLILAIYLLCDEHRQSKQQNFTSEIEPIETKESPELKTLDDFREWFKDDSTIKSIEMLEPDLQVYAKRITERLKNGGDKYEKDLAQHIALCGPYGCGKSSIVESIMNGLAKKPEKESVWIHSDISTWGAATCSVAHVVLSHIIDDISQHIDMCAFRALPKHYTEALKSGGSFFQFASTLLAGPVDTDTRFQKLNDVLKKTNHKLLITLQDVDRGTDEESEKRLNAIAALLDRLKNRNLSHINFIVAMGNTKIEHIEVLSKIADYVETIVEQDFRDKLCKWAELSTKEIFNKEMVLTNEPFITNFNRYKKLTSDIFSEKRYLPGIIASNLIISMRMLKRVMRRVDKCWVNEKLLGEVAFDSLMLLMTLRELKPVLFNQFISNYPRLLNGTGSNINPVEGGRSIKEMLHDLVTNNSSPIENKALTSLLECLVDLPDHLMEAKGNFAKKDGRGYLQGVGNSQDTVNYLNRILLETVPKNELRDQEVLKCFKTISPENVAELANYICSDHRWLVSFERFNGVFGVGDDIESKNKRKLLAFAVLDNKQAEKAGLFLHLSILEDPLLRTVICEGHFKEVLSKLVGIESAQPLLFRILTWHYDYLFIDQELPSLFVKKDSNGHYFDVEEIEERRKIAEKAKSFTQGIDFRKFLLENLDELSMNSIELTIHYLVFTQFDDSKFNFDEKRMENILSICLASVSANATLLLINNAKFAEPEAIYFRQHLLKVTTDEKVYLKNKIQCFQHQDITEDQKFKVIDNLGLSEE</sequence>
<feature type="transmembrane region" description="Helical" evidence="1">
    <location>
        <begin position="151"/>
        <end position="172"/>
    </location>
</feature>
<keyword evidence="1" id="KW-1133">Transmembrane helix</keyword>